<dbReference type="Gene3D" id="3.40.50.300">
    <property type="entry name" value="P-loop containing nucleotide triphosphate hydrolases"/>
    <property type="match status" value="2"/>
</dbReference>
<dbReference type="Gene3D" id="1.10.287.510">
    <property type="entry name" value="Helix hairpin bin"/>
    <property type="match status" value="1"/>
</dbReference>
<comment type="caution">
    <text evidence="4">The sequence shown here is derived from an EMBL/GenBank/DDBJ whole genome shotgun (WGS) entry which is preliminary data.</text>
</comment>
<dbReference type="AlphaFoldDB" id="A0A7C1T248"/>
<feature type="coiled-coil region" evidence="2">
    <location>
        <begin position="392"/>
        <end position="419"/>
    </location>
</feature>
<dbReference type="GO" id="GO:0016887">
    <property type="term" value="F:ATP hydrolysis activity"/>
    <property type="evidence" value="ECO:0007669"/>
    <property type="project" value="InterPro"/>
</dbReference>
<proteinExistence type="predicted"/>
<dbReference type="PANTHER" id="PTHR32114">
    <property type="entry name" value="ABC TRANSPORTER ABCH.3"/>
    <property type="match status" value="1"/>
</dbReference>
<evidence type="ECO:0000259" key="3">
    <source>
        <dbReference type="Pfam" id="PF13476"/>
    </source>
</evidence>
<evidence type="ECO:0000313" key="4">
    <source>
        <dbReference type="EMBL" id="HEB48321.1"/>
    </source>
</evidence>
<dbReference type="Pfam" id="PF13476">
    <property type="entry name" value="AAA_23"/>
    <property type="match status" value="1"/>
</dbReference>
<feature type="coiled-coil region" evidence="2">
    <location>
        <begin position="557"/>
        <end position="647"/>
    </location>
</feature>
<feature type="coiled-coil region" evidence="2">
    <location>
        <begin position="461"/>
        <end position="529"/>
    </location>
</feature>
<dbReference type="SUPFAM" id="SSF52540">
    <property type="entry name" value="P-loop containing nucleoside triphosphate hydrolases"/>
    <property type="match status" value="2"/>
</dbReference>
<dbReference type="GO" id="GO:0006302">
    <property type="term" value="P:double-strand break repair"/>
    <property type="evidence" value="ECO:0007669"/>
    <property type="project" value="InterPro"/>
</dbReference>
<evidence type="ECO:0000256" key="2">
    <source>
        <dbReference type="SAM" id="Coils"/>
    </source>
</evidence>
<dbReference type="InterPro" id="IPR038729">
    <property type="entry name" value="Rad50/SbcC_AAA"/>
</dbReference>
<name>A0A7C1T248_THEPE</name>
<evidence type="ECO:0000256" key="1">
    <source>
        <dbReference type="ARBA" id="ARBA00023054"/>
    </source>
</evidence>
<dbReference type="InterPro" id="IPR027417">
    <property type="entry name" value="P-loop_NTPase"/>
</dbReference>
<dbReference type="EMBL" id="DRZM01000153">
    <property type="protein sequence ID" value="HHP05105.1"/>
    <property type="molecule type" value="Genomic_DNA"/>
</dbReference>
<dbReference type="EMBL" id="DSKP01000028">
    <property type="protein sequence ID" value="HEB48321.1"/>
    <property type="molecule type" value="Genomic_DNA"/>
</dbReference>
<reference evidence="4" key="1">
    <citation type="journal article" date="2020" name="mSystems">
        <title>Genome- and Community-Level Interaction Insights into Carbon Utilization and Element Cycling Functions of Hydrothermarchaeota in Hydrothermal Sediment.</title>
        <authorList>
            <person name="Zhou Z."/>
            <person name="Liu Y."/>
            <person name="Xu W."/>
            <person name="Pan J."/>
            <person name="Luo Z.H."/>
            <person name="Li M."/>
        </authorList>
    </citation>
    <scope>NUCLEOTIDE SEQUENCE [LARGE SCALE GENOMIC DNA]</scope>
    <source>
        <strain evidence="5">SpSt-1125</strain>
        <strain evidence="4">SpSt-25</strain>
    </source>
</reference>
<dbReference type="PANTHER" id="PTHR32114:SF2">
    <property type="entry name" value="ABC TRANSPORTER ABCH.3"/>
    <property type="match status" value="1"/>
</dbReference>
<organism evidence="4">
    <name type="scientific">Thermofilum pendens</name>
    <dbReference type="NCBI Taxonomy" id="2269"/>
    <lineage>
        <taxon>Archaea</taxon>
        <taxon>Thermoproteota</taxon>
        <taxon>Thermoprotei</taxon>
        <taxon>Thermofilales</taxon>
        <taxon>Thermofilaceae</taxon>
        <taxon>Thermofilum</taxon>
    </lineage>
</organism>
<feature type="domain" description="Rad50/SbcC-type AAA" evidence="3">
    <location>
        <begin position="13"/>
        <end position="240"/>
    </location>
</feature>
<evidence type="ECO:0000313" key="5">
    <source>
        <dbReference type="EMBL" id="HHP05105.1"/>
    </source>
</evidence>
<dbReference type="SUPFAM" id="SSF75712">
    <property type="entry name" value="Rad50 coiled-coil Zn hook"/>
    <property type="match status" value="1"/>
</dbReference>
<keyword evidence="1 2" id="KW-0175">Coiled coil</keyword>
<protein>
    <submittedName>
        <fullName evidence="4">SMC family ATPase</fullName>
    </submittedName>
</protein>
<accession>A0A7C1T248</accession>
<gene>
    <name evidence="5" type="ORF">ENM88_05070</name>
    <name evidence="4" type="ORF">ENP77_00780</name>
</gene>
<sequence length="804" mass="92293">MWRGRSVPVLLKSLEVEGFRYFAGKVSLQVGEGLTVIVGPVGTGKSSLLSAISYALYGTEPGLRKRLYTKEDLVNVGRNSARVVLEFIDEKGTYRITRTLLKSGREDASLVKPNGDVVYGARAISEEVERLLGLDFEEFYRSVFLNFVDLFLLAHGTPVRRSRVLDRLLGLDAVAELVKSIPLRKVREELERVKALYDQVLESRKELEKSIQERNRTLEELRKKRDELKGQLERLNAEIERLLPSKTEYENLLSSVRAEESTIAKLKQELGGKLPSEEELCILAEEIRQSLLRAAELLPVPSELREKLTKLDVFSMDLRSVDALLREAGEAISSEYDRCAESFEREEVRRLSECQMSLKSIEEQLIRLEPLVKEYEKAQQTYNWILREVGSEENLRGAIASLEREVRGLRDRLTSARMVSELRRQIVAELTRREATQCPVCGSRVDRAWLKLLDTLPREAVAEVEAELKRKEAELEKLKRAREELQYAKAQIIELQESVEAYNELLSRKEEISEECDALRESLQQERQSYKAVELHVARAVKDLSQLREGVYKLGLARMLEEKERSLKEKRRRLEELRPSAQACKELEEKARKLREDLAGTEGEIKGLEKATLQAHLEELEERSRSLKEKLARLEELYENLVAVRSAFERILGYLREQRVKELNEEMNSLLRVLYPYPDIEGVRLLVEENPKTKRNFFKLEVKTHGGWTPFTSRLSDGQKTVIVLILLSAFFKRLSHNAGFLILDEPLPNVDEKVKLAFMQNIFKAAGVRQVLITTQAEDVVKVIASELEGVRTVNTQELHAQA</sequence>
<feature type="coiled-coil region" evidence="2">
    <location>
        <begin position="183"/>
        <end position="269"/>
    </location>
</feature>